<evidence type="ECO:0000256" key="1">
    <source>
        <dbReference type="SAM" id="MobiDB-lite"/>
    </source>
</evidence>
<protein>
    <submittedName>
        <fullName evidence="2 4">Uncharacterized protein</fullName>
    </submittedName>
</protein>
<evidence type="ECO:0000313" key="2">
    <source>
        <dbReference type="EMBL" id="VDL89186.1"/>
    </source>
</evidence>
<evidence type="ECO:0000313" key="3">
    <source>
        <dbReference type="Proteomes" id="UP000275846"/>
    </source>
</evidence>
<reference evidence="2 3" key="2">
    <citation type="submission" date="2018-11" db="EMBL/GenBank/DDBJ databases">
        <authorList>
            <consortium name="Pathogen Informatics"/>
        </authorList>
    </citation>
    <scope>NUCLEOTIDE SEQUENCE [LARGE SCALE GENOMIC DNA]</scope>
    <source>
        <strain evidence="2 3">NST_G2</strain>
    </source>
</reference>
<feature type="region of interest" description="Disordered" evidence="1">
    <location>
        <begin position="1"/>
        <end position="55"/>
    </location>
</feature>
<keyword evidence="3" id="KW-1185">Reference proteome</keyword>
<dbReference type="Proteomes" id="UP000275846">
    <property type="component" value="Unassembled WGS sequence"/>
</dbReference>
<accession>A0A183SF03</accession>
<dbReference type="EMBL" id="UYSU01032339">
    <property type="protein sequence ID" value="VDL89186.1"/>
    <property type="molecule type" value="Genomic_DNA"/>
</dbReference>
<dbReference type="WBParaSite" id="SSLN_0000288801-mRNA-1">
    <property type="protein sequence ID" value="SSLN_0000288801-mRNA-1"/>
    <property type="gene ID" value="SSLN_0000288801"/>
</dbReference>
<name>A0A183SF03_SCHSO</name>
<reference evidence="4" key="1">
    <citation type="submission" date="2016-06" db="UniProtKB">
        <authorList>
            <consortium name="WormBaseParasite"/>
        </authorList>
    </citation>
    <scope>IDENTIFICATION</scope>
</reference>
<sequence>MRSLERQDTDGDNGCVRLRLQPTPRPVTSARPKQPASTSTHPKQAYTTKKGGLTLPASVGCTVWRRCRHLNYTNPSAADR</sequence>
<evidence type="ECO:0000313" key="4">
    <source>
        <dbReference type="WBParaSite" id="SSLN_0000288801-mRNA-1"/>
    </source>
</evidence>
<dbReference type="AlphaFoldDB" id="A0A183SF03"/>
<gene>
    <name evidence="2" type="ORF">SSLN_LOCUS2801</name>
</gene>
<proteinExistence type="predicted"/>
<feature type="compositionally biased region" description="Polar residues" evidence="1">
    <location>
        <begin position="35"/>
        <end position="47"/>
    </location>
</feature>
<organism evidence="4">
    <name type="scientific">Schistocephalus solidus</name>
    <name type="common">Tapeworm</name>
    <dbReference type="NCBI Taxonomy" id="70667"/>
    <lineage>
        <taxon>Eukaryota</taxon>
        <taxon>Metazoa</taxon>
        <taxon>Spiralia</taxon>
        <taxon>Lophotrochozoa</taxon>
        <taxon>Platyhelminthes</taxon>
        <taxon>Cestoda</taxon>
        <taxon>Eucestoda</taxon>
        <taxon>Diphyllobothriidea</taxon>
        <taxon>Diphyllobothriidae</taxon>
        <taxon>Schistocephalus</taxon>
    </lineage>
</organism>